<dbReference type="EMBL" id="RCHT01000001">
    <property type="protein sequence ID" value="RLL14460.1"/>
    <property type="molecule type" value="Genomic_DNA"/>
</dbReference>
<evidence type="ECO:0000256" key="7">
    <source>
        <dbReference type="ARBA" id="ARBA00023235"/>
    </source>
</evidence>
<name>A0A498CS91_9FIRM</name>
<feature type="binding site" evidence="9">
    <location>
        <position position="64"/>
    </location>
    <ligand>
        <name>substrate</name>
    </ligand>
</feature>
<evidence type="ECO:0000256" key="1">
    <source>
        <dbReference type="ARBA" id="ARBA00005196"/>
    </source>
</evidence>
<evidence type="ECO:0000313" key="11">
    <source>
        <dbReference type="EMBL" id="RLL14460.1"/>
    </source>
</evidence>
<comment type="caution">
    <text evidence="11">The sequence shown here is derived from an EMBL/GenBank/DDBJ whole genome shotgun (WGS) entry which is preliminary data.</text>
</comment>
<comment type="subunit">
    <text evidence="9">Homodimer.</text>
</comment>
<keyword evidence="5 9" id="KW-0028">Amino-acid biosynthesis</keyword>
<feature type="binding site" evidence="9">
    <location>
        <begin position="74"/>
        <end position="75"/>
    </location>
    <ligand>
        <name>substrate</name>
    </ligand>
</feature>
<keyword evidence="7 9" id="KW-0413">Isomerase</keyword>
<keyword evidence="4 9" id="KW-0963">Cytoplasm</keyword>
<feature type="site" description="Could be important to modulate the pK values of the two catalytic cysteine residues" evidence="9">
    <location>
        <position position="164"/>
    </location>
</feature>
<dbReference type="Proteomes" id="UP000276301">
    <property type="component" value="Unassembled WGS sequence"/>
</dbReference>
<dbReference type="UniPathway" id="UPA00034">
    <property type="reaction ID" value="UER00025"/>
</dbReference>
<dbReference type="InterPro" id="IPR001653">
    <property type="entry name" value="DAP_epimerase_DapF"/>
</dbReference>
<dbReference type="PANTHER" id="PTHR31689">
    <property type="entry name" value="DIAMINOPIMELATE EPIMERASE, CHLOROPLASTIC"/>
    <property type="match status" value="1"/>
</dbReference>
<feature type="active site" description="Proton acceptor" evidence="9">
    <location>
        <position position="222"/>
    </location>
</feature>
<evidence type="ECO:0000256" key="6">
    <source>
        <dbReference type="ARBA" id="ARBA00023154"/>
    </source>
</evidence>
<protein>
    <recommendedName>
        <fullName evidence="3 9">Diaminopimelate epimerase</fullName>
        <shortName evidence="9">DAP epimerase</shortName>
        <ecNumber evidence="3 9">5.1.1.7</ecNumber>
    </recommendedName>
    <alternativeName>
        <fullName evidence="9">PLP-independent amino acid racemase</fullName>
    </alternativeName>
</protein>
<sequence>MKLHFSKMHGLGNDYIYVNCLEHKLKHPEEVARIVSDRHFGVGSDGLILICPSDRADFEMRMFNADGSEGKMCGNAIRCVGKYVYDRGFTDRKTLQIDTRSGVKTLELTLEDGKVSTVRVDMGRASLRARDIPVETDYDDFVSQPMLVHGEVFLVTCVSMGNPHAVIFCDDVEDLPLEDIGPLFENHEKFPDRINTEFIELVDRQTLKMRVWERGSGETFACGTGACAAVVAAVVNGHCDAGDEVTVRLRGGELKITCREDFTVLMEGPAAHVFDGVMEIDL</sequence>
<dbReference type="EC" id="5.1.1.7" evidence="3 9"/>
<comment type="similarity">
    <text evidence="2 9">Belongs to the diaminopimelate epimerase family.</text>
</comment>
<comment type="subcellular location">
    <subcellularLocation>
        <location evidence="9">Cytoplasm</location>
    </subcellularLocation>
</comment>
<dbReference type="PROSITE" id="PS01326">
    <property type="entry name" value="DAP_EPIMERASE"/>
    <property type="match status" value="1"/>
</dbReference>
<evidence type="ECO:0000256" key="8">
    <source>
        <dbReference type="ARBA" id="ARBA00051712"/>
    </source>
</evidence>
<evidence type="ECO:0000256" key="4">
    <source>
        <dbReference type="ARBA" id="ARBA00022490"/>
    </source>
</evidence>
<evidence type="ECO:0000256" key="3">
    <source>
        <dbReference type="ARBA" id="ARBA00013080"/>
    </source>
</evidence>
<keyword evidence="12" id="KW-1185">Reference proteome</keyword>
<dbReference type="FunFam" id="3.10.310.10:FF:000004">
    <property type="entry name" value="Diaminopimelate epimerase"/>
    <property type="match status" value="1"/>
</dbReference>
<feature type="site" description="Could be important to modulate the pK values of the two catalytic cysteine residues" evidence="9">
    <location>
        <position position="213"/>
    </location>
</feature>
<proteinExistence type="inferred from homology"/>
<feature type="active site" description="Proton donor" evidence="9">
    <location>
        <position position="73"/>
    </location>
</feature>
<comment type="catalytic activity">
    <reaction evidence="8 9">
        <text>(2S,6S)-2,6-diaminopimelate = meso-2,6-diaminopimelate</text>
        <dbReference type="Rhea" id="RHEA:15393"/>
        <dbReference type="ChEBI" id="CHEBI:57609"/>
        <dbReference type="ChEBI" id="CHEBI:57791"/>
        <dbReference type="EC" id="5.1.1.7"/>
    </reaction>
</comment>
<comment type="function">
    <text evidence="9">Catalyzes the stereoinversion of LL-2,6-diaminopimelate (L,L-DAP) to meso-diaminopimelate (meso-DAP), a precursor of L-lysine and an essential component of the bacterial peptidoglycan.</text>
</comment>
<accession>A0A498CS91</accession>
<comment type="pathway">
    <text evidence="1 9">Amino-acid biosynthesis; L-lysine biosynthesis via DAP pathway; DL-2,6-diaminopimelate from LL-2,6-diaminopimelate: step 1/1.</text>
</comment>
<dbReference type="Pfam" id="PF01678">
    <property type="entry name" value="DAP_epimerase"/>
    <property type="match status" value="2"/>
</dbReference>
<evidence type="ECO:0000313" key="12">
    <source>
        <dbReference type="Proteomes" id="UP000276301"/>
    </source>
</evidence>
<gene>
    <name evidence="9" type="primary">dapF</name>
    <name evidence="11" type="ORF">D4A47_00285</name>
</gene>
<evidence type="ECO:0000256" key="10">
    <source>
        <dbReference type="PROSITE-ProRule" id="PRU10125"/>
    </source>
</evidence>
<feature type="active site" evidence="10">
    <location>
        <position position="73"/>
    </location>
</feature>
<dbReference type="FunFam" id="3.10.310.10:FF:000001">
    <property type="entry name" value="Diaminopimelate epimerase"/>
    <property type="match status" value="1"/>
</dbReference>
<dbReference type="GO" id="GO:0005829">
    <property type="term" value="C:cytosol"/>
    <property type="evidence" value="ECO:0007669"/>
    <property type="project" value="TreeGrafter"/>
</dbReference>
<dbReference type="HAMAP" id="MF_00197">
    <property type="entry name" value="DAP_epimerase"/>
    <property type="match status" value="1"/>
</dbReference>
<feature type="binding site" evidence="9">
    <location>
        <position position="13"/>
    </location>
    <ligand>
        <name>substrate</name>
    </ligand>
</feature>
<keyword evidence="6 9" id="KW-0457">Lysine biosynthesis</keyword>
<evidence type="ECO:0000256" key="2">
    <source>
        <dbReference type="ARBA" id="ARBA00010219"/>
    </source>
</evidence>
<feature type="binding site" evidence="9">
    <location>
        <position position="162"/>
    </location>
    <ligand>
        <name>substrate</name>
    </ligand>
</feature>
<dbReference type="SUPFAM" id="SSF54506">
    <property type="entry name" value="Diaminopimelate epimerase-like"/>
    <property type="match status" value="1"/>
</dbReference>
<dbReference type="InterPro" id="IPR018510">
    <property type="entry name" value="DAP_epimerase_AS"/>
</dbReference>
<evidence type="ECO:0000256" key="5">
    <source>
        <dbReference type="ARBA" id="ARBA00022605"/>
    </source>
</evidence>
<organism evidence="11 12">
    <name type="scientific">Anaerotruncus massiliensis</name>
    <name type="common">ex Liu et al. 2021</name>
    <dbReference type="NCBI Taxonomy" id="2321404"/>
    <lineage>
        <taxon>Bacteria</taxon>
        <taxon>Bacillati</taxon>
        <taxon>Bacillota</taxon>
        <taxon>Clostridia</taxon>
        <taxon>Eubacteriales</taxon>
        <taxon>Oscillospiraceae</taxon>
        <taxon>Anaerotruncus</taxon>
    </lineage>
</organism>
<feature type="binding site" evidence="9">
    <location>
        <begin position="213"/>
        <end position="214"/>
    </location>
    <ligand>
        <name>substrate</name>
    </ligand>
</feature>
<feature type="binding site" evidence="9">
    <location>
        <position position="195"/>
    </location>
    <ligand>
        <name>substrate</name>
    </ligand>
</feature>
<dbReference type="PANTHER" id="PTHR31689:SF0">
    <property type="entry name" value="DIAMINOPIMELATE EPIMERASE"/>
    <property type="match status" value="1"/>
</dbReference>
<dbReference type="NCBIfam" id="TIGR00652">
    <property type="entry name" value="DapF"/>
    <property type="match status" value="1"/>
</dbReference>
<dbReference type="GO" id="GO:0009089">
    <property type="term" value="P:lysine biosynthetic process via diaminopimelate"/>
    <property type="evidence" value="ECO:0007669"/>
    <property type="project" value="UniProtKB-UniRule"/>
</dbReference>
<evidence type="ECO:0000256" key="9">
    <source>
        <dbReference type="HAMAP-Rule" id="MF_00197"/>
    </source>
</evidence>
<feature type="binding site" evidence="9">
    <location>
        <begin position="223"/>
        <end position="224"/>
    </location>
    <ligand>
        <name>substrate</name>
    </ligand>
</feature>
<comment type="caution">
    <text evidence="9">Lacks conserved residue(s) required for the propagation of feature annotation.</text>
</comment>
<dbReference type="GO" id="GO:0008837">
    <property type="term" value="F:diaminopimelate epimerase activity"/>
    <property type="evidence" value="ECO:0007669"/>
    <property type="project" value="UniProtKB-UniRule"/>
</dbReference>
<dbReference type="Gene3D" id="3.10.310.10">
    <property type="entry name" value="Diaminopimelate Epimerase, Chain A, domain 1"/>
    <property type="match status" value="2"/>
</dbReference>
<reference evidence="11 12" key="1">
    <citation type="submission" date="2018-10" db="EMBL/GenBank/DDBJ databases">
        <title>Anaerotruncus faecis sp. nov., isolated from human feces.</title>
        <authorList>
            <person name="Wang Y.-J."/>
        </authorList>
    </citation>
    <scope>NUCLEOTIDE SEQUENCE [LARGE SCALE GENOMIC DNA]</scope>
    <source>
        <strain evidence="11 12">22A2-44</strain>
    </source>
</reference>
<dbReference type="AlphaFoldDB" id="A0A498CS91"/>